<dbReference type="Proteomes" id="UP001060566">
    <property type="component" value="Unassembled WGS sequence"/>
</dbReference>
<comment type="caution">
    <text evidence="1">The sequence shown here is derived from an EMBL/GenBank/DDBJ whole genome shotgun (WGS) entry which is preliminary data.</text>
</comment>
<proteinExistence type="predicted"/>
<gene>
    <name evidence="1" type="ORF">NGM45_23055</name>
</gene>
<name>A0ABT3EYS1_9BACI</name>
<protein>
    <submittedName>
        <fullName evidence="1">Uncharacterized protein</fullName>
    </submittedName>
</protein>
<keyword evidence="2" id="KW-1185">Reference proteome</keyword>
<accession>A0ABT3EYS1</accession>
<dbReference type="EMBL" id="JAOXJG010000026">
    <property type="protein sequence ID" value="MCW1241907.1"/>
    <property type="molecule type" value="Genomic_DNA"/>
</dbReference>
<organism evidence="1 2">
    <name type="scientific">Bacillus pretiosus</name>
    <dbReference type="NCBI Taxonomy" id="2983392"/>
    <lineage>
        <taxon>Bacteria</taxon>
        <taxon>Bacillati</taxon>
        <taxon>Bacillota</taxon>
        <taxon>Bacilli</taxon>
        <taxon>Bacillales</taxon>
        <taxon>Bacillaceae</taxon>
        <taxon>Bacillus</taxon>
    </lineage>
</organism>
<evidence type="ECO:0000313" key="2">
    <source>
        <dbReference type="Proteomes" id="UP001060566"/>
    </source>
</evidence>
<reference evidence="1" key="1">
    <citation type="submission" date="2022-10" db="EMBL/GenBank/DDBJ databases">
        <title>De novo draft assembly of the Pseudomonas pretiosus genome isolated from the plants rhizorohere.</title>
        <authorList>
            <person name="Robas M."/>
            <person name="Fernandez V.M."/>
            <person name="Provanza A."/>
            <person name="Jimenez P.A."/>
        </authorList>
    </citation>
    <scope>NUCLEOTIDE SEQUENCE</scope>
    <source>
        <strain evidence="1">SAICEU11T</strain>
    </source>
</reference>
<dbReference type="GeneID" id="301200768"/>
<evidence type="ECO:0000313" key="1">
    <source>
        <dbReference type="EMBL" id="MCW1241907.1"/>
    </source>
</evidence>
<sequence>MKIYEKLMRKLRQMYGKMFGKRKFKGLKVGSKVRIEWYVFHDEEPLTTTMEVVHDGAYVWLENKLMRRVAYRSFRFTHVAELVEAIANDIEDGTILRYEIVG</sequence>
<dbReference type="RefSeq" id="WP_264462811.1">
    <property type="nucleotide sequence ID" value="NZ_JAOXJG010000026.1"/>
</dbReference>